<dbReference type="AlphaFoldDB" id="K0KE51"/>
<dbReference type="PANTHER" id="PTHR46467:SF1">
    <property type="entry name" value="TETHER CONTAINING UBX DOMAIN FOR GLUT4"/>
    <property type="match status" value="1"/>
</dbReference>
<dbReference type="InterPro" id="IPR021569">
    <property type="entry name" value="TUG-UBL1"/>
</dbReference>
<feature type="compositionally biased region" description="Basic and acidic residues" evidence="1">
    <location>
        <begin position="203"/>
        <end position="214"/>
    </location>
</feature>
<dbReference type="SUPFAM" id="SSF54236">
    <property type="entry name" value="Ubiquitin-like"/>
    <property type="match status" value="1"/>
</dbReference>
<dbReference type="EMBL" id="CAIF01000013">
    <property type="protein sequence ID" value="CCH41196.1"/>
    <property type="molecule type" value="Genomic_DNA"/>
</dbReference>
<evidence type="ECO:0000259" key="2">
    <source>
        <dbReference type="PROSITE" id="PS50033"/>
    </source>
</evidence>
<dbReference type="InParanoid" id="K0KE51"/>
<dbReference type="InterPro" id="IPR029071">
    <property type="entry name" value="Ubiquitin-like_domsf"/>
</dbReference>
<dbReference type="Gene3D" id="3.10.20.90">
    <property type="entry name" value="Phosphatidylinositol 3-kinase Catalytic Subunit, Chain A, domain 1"/>
    <property type="match status" value="2"/>
</dbReference>
<feature type="domain" description="UBX" evidence="2">
    <location>
        <begin position="320"/>
        <end position="371"/>
    </location>
</feature>
<evidence type="ECO:0000313" key="3">
    <source>
        <dbReference type="EMBL" id="CCH41196.1"/>
    </source>
</evidence>
<comment type="caution">
    <text evidence="3">The sequence shown here is derived from an EMBL/GenBank/DDBJ whole genome shotgun (WGS) entry which is preliminary data.</text>
</comment>
<proteinExistence type="predicted"/>
<evidence type="ECO:0000256" key="1">
    <source>
        <dbReference type="SAM" id="MobiDB-lite"/>
    </source>
</evidence>
<feature type="compositionally biased region" description="Basic and acidic residues" evidence="1">
    <location>
        <begin position="170"/>
        <end position="185"/>
    </location>
</feature>
<dbReference type="SMART" id="SM00166">
    <property type="entry name" value="UBX"/>
    <property type="match status" value="1"/>
</dbReference>
<dbReference type="PROSITE" id="PS50033">
    <property type="entry name" value="UBX"/>
    <property type="match status" value="1"/>
</dbReference>
<dbReference type="GO" id="GO:0005634">
    <property type="term" value="C:nucleus"/>
    <property type="evidence" value="ECO:0007669"/>
    <property type="project" value="TreeGrafter"/>
</dbReference>
<reference evidence="3 4" key="1">
    <citation type="journal article" date="2012" name="Eukaryot. Cell">
        <title>Draft genome sequence of Wickerhamomyces ciferrii NRRL Y-1031 F-60-10.</title>
        <authorList>
            <person name="Schneider J."/>
            <person name="Andrea H."/>
            <person name="Blom J."/>
            <person name="Jaenicke S."/>
            <person name="Ruckert C."/>
            <person name="Schorsch C."/>
            <person name="Szczepanowski R."/>
            <person name="Farwick M."/>
            <person name="Goesmann A."/>
            <person name="Puhler A."/>
            <person name="Schaffer S."/>
            <person name="Tauch A."/>
            <person name="Kohler T."/>
            <person name="Brinkrolf K."/>
        </authorList>
    </citation>
    <scope>NUCLEOTIDE SEQUENCE [LARGE SCALE GENOMIC DNA]</scope>
    <source>
        <strain evidence="4">ATCC 14091 / BCRC 22168 / CBS 111 / JCM 3599 / NBRC 0793 / NRRL Y-1031 F-60-10</strain>
    </source>
</reference>
<dbReference type="Pfam" id="PF00789">
    <property type="entry name" value="UBX"/>
    <property type="match status" value="1"/>
</dbReference>
<dbReference type="FunCoup" id="K0KE51">
    <property type="interactions" value="40"/>
</dbReference>
<accession>K0KE51</accession>
<evidence type="ECO:0000313" key="4">
    <source>
        <dbReference type="Proteomes" id="UP000009328"/>
    </source>
</evidence>
<name>K0KE51_WICCF</name>
<feature type="compositionally biased region" description="Polar residues" evidence="1">
    <location>
        <begin position="245"/>
        <end position="256"/>
    </location>
</feature>
<gene>
    <name evidence="3" type="ORF">BN7_733</name>
</gene>
<dbReference type="HOGENOM" id="CLU_521749_0_0_1"/>
<dbReference type="STRING" id="1206466.K0KE51"/>
<dbReference type="GO" id="GO:0012506">
    <property type="term" value="C:vesicle membrane"/>
    <property type="evidence" value="ECO:0007669"/>
    <property type="project" value="TreeGrafter"/>
</dbReference>
<feature type="region of interest" description="Disordered" evidence="1">
    <location>
        <begin position="426"/>
        <end position="481"/>
    </location>
</feature>
<dbReference type="Pfam" id="PF11470">
    <property type="entry name" value="TUG-UBL1"/>
    <property type="match status" value="1"/>
</dbReference>
<feature type="compositionally biased region" description="Polar residues" evidence="1">
    <location>
        <begin position="216"/>
        <end position="231"/>
    </location>
</feature>
<feature type="compositionally biased region" description="Basic and acidic residues" evidence="1">
    <location>
        <begin position="426"/>
        <end position="435"/>
    </location>
</feature>
<dbReference type="PANTHER" id="PTHR46467">
    <property type="entry name" value="TETHER CONTAINING UBX DOMAIN FOR GLUT4"/>
    <property type="match status" value="1"/>
</dbReference>
<sequence>MSTVSVIYQLKTIKVKATPGTPVSEILEKATSHFILDATRFGLLLLNLPPGAKLNLQLSKTKKNVDITIKIQFINSPFEKTSIVQNINNQKTLDELIDQIQSSAGLDIYGSKKTLKFQSISKIINQDDFNKTSLASFGAENNASIRLVFENTNKVTPTVTKPNQQPIPKVETKSEPKSSSKESSKPIEQPKPTSIPEVQKPVEPVKYEELKPLETNEISSVSNPFPTPTQDSDVEIKDAYPTPTPIQQEASKSNTPEPIPKHIYVYKPSESPLPQQEPDDEEYDLTVSHARQYQQILSQKANESYKTKRLRQESKEANKKKITNIEIRIKFPDESNLQVNFTPQETNSDLYKIVGDTLINNDEFSLHIPYPPALIENNSQKLLVNFQSRNLLLFKTKLQKSGPYLKPEYLAKAKSLKEAEEIKLEIERKNSKNEQDESIDSSKISNGVLPKSKTFGFGNSSKNSNSEKDKKVPKWFKFGKK</sequence>
<dbReference type="InterPro" id="IPR001012">
    <property type="entry name" value="UBX_dom"/>
</dbReference>
<feature type="compositionally biased region" description="Polar residues" evidence="1">
    <location>
        <begin position="156"/>
        <end position="166"/>
    </location>
</feature>
<dbReference type="Proteomes" id="UP000009328">
    <property type="component" value="Unassembled WGS sequence"/>
</dbReference>
<dbReference type="GO" id="GO:0006886">
    <property type="term" value="P:intracellular protein transport"/>
    <property type="evidence" value="ECO:0007669"/>
    <property type="project" value="TreeGrafter"/>
</dbReference>
<protein>
    <submittedName>
        <fullName evidence="3">Tether containing UBX domain for GLUT4</fullName>
    </submittedName>
</protein>
<organism evidence="3 4">
    <name type="scientific">Wickerhamomyces ciferrii (strain ATCC 14091 / BCRC 22168 / CBS 111 / JCM 3599 / NBRC 0793 / NRRL Y-1031 F-60-10)</name>
    <name type="common">Yeast</name>
    <name type="synonym">Pichia ciferrii</name>
    <dbReference type="NCBI Taxonomy" id="1206466"/>
    <lineage>
        <taxon>Eukaryota</taxon>
        <taxon>Fungi</taxon>
        <taxon>Dikarya</taxon>
        <taxon>Ascomycota</taxon>
        <taxon>Saccharomycotina</taxon>
        <taxon>Saccharomycetes</taxon>
        <taxon>Phaffomycetales</taxon>
        <taxon>Wickerhamomycetaceae</taxon>
        <taxon>Wickerhamomyces</taxon>
    </lineage>
</organism>
<keyword evidence="4" id="KW-1185">Reference proteome</keyword>
<dbReference type="eggNOG" id="KOG2699">
    <property type="taxonomic scope" value="Eukaryota"/>
</dbReference>
<dbReference type="GO" id="GO:0005737">
    <property type="term" value="C:cytoplasm"/>
    <property type="evidence" value="ECO:0007669"/>
    <property type="project" value="TreeGrafter"/>
</dbReference>
<feature type="region of interest" description="Disordered" evidence="1">
    <location>
        <begin position="156"/>
        <end position="262"/>
    </location>
</feature>